<organism evidence="1 2">
    <name type="scientific">Diplocloster agilis</name>
    <dbReference type="NCBI Taxonomy" id="2850323"/>
    <lineage>
        <taxon>Bacteria</taxon>
        <taxon>Bacillati</taxon>
        <taxon>Bacillota</taxon>
        <taxon>Clostridia</taxon>
        <taxon>Lachnospirales</taxon>
        <taxon>Lachnospiraceae</taxon>
        <taxon>Diplocloster</taxon>
    </lineage>
</organism>
<sequence length="184" mass="21652">MSSKQNDRHIIWSNIHLDFENWRADLEEQYPDLSEDELIQKMYEINSDYLGDERMNLNVQLSQPILVVADIGRWDGRYDGYAEIKTGNIKDCLYSEMDMCEWYVDKYGDLRADAVHHDGTNHYLYRVYKDTATDSQIENLKAKIYDGKATRADITRVTRRLGDEIAAVYGFDIPRQKKNIERAR</sequence>
<dbReference type="AlphaFoldDB" id="A0A949NB37"/>
<keyword evidence="2" id="KW-1185">Reference proteome</keyword>
<reference evidence="1" key="1">
    <citation type="submission" date="2021-06" db="EMBL/GenBank/DDBJ databases">
        <title>Description of novel taxa of the family Lachnospiraceae.</title>
        <authorList>
            <person name="Chaplin A.V."/>
            <person name="Sokolova S.R."/>
            <person name="Pikina A.P."/>
            <person name="Korzhanova M."/>
            <person name="Belova V."/>
            <person name="Korostin D."/>
            <person name="Efimov B.A."/>
        </authorList>
    </citation>
    <scope>NUCLEOTIDE SEQUENCE</scope>
    <source>
        <strain evidence="1">ASD5720</strain>
    </source>
</reference>
<proteinExistence type="predicted"/>
<accession>A0A949NB37</accession>
<dbReference type="EMBL" id="JAHQCW010000017">
    <property type="protein sequence ID" value="MBU9737162.1"/>
    <property type="molecule type" value="Genomic_DNA"/>
</dbReference>
<name>A0A949NB37_9FIRM</name>
<dbReference type="Proteomes" id="UP000712157">
    <property type="component" value="Unassembled WGS sequence"/>
</dbReference>
<evidence type="ECO:0000313" key="2">
    <source>
        <dbReference type="Proteomes" id="UP000712157"/>
    </source>
</evidence>
<gene>
    <name evidence="1" type="ORF">KTH89_11470</name>
</gene>
<protein>
    <submittedName>
        <fullName evidence="1">Uncharacterized protein</fullName>
    </submittedName>
</protein>
<comment type="caution">
    <text evidence="1">The sequence shown here is derived from an EMBL/GenBank/DDBJ whole genome shotgun (WGS) entry which is preliminary data.</text>
</comment>
<dbReference type="RefSeq" id="WP_238721804.1">
    <property type="nucleotide sequence ID" value="NZ_JAHQCW010000017.1"/>
</dbReference>
<evidence type="ECO:0000313" key="1">
    <source>
        <dbReference type="EMBL" id="MBU9737162.1"/>
    </source>
</evidence>